<comment type="caution">
    <text evidence="2">The sequence shown here is derived from an EMBL/GenBank/DDBJ whole genome shotgun (WGS) entry which is preliminary data.</text>
</comment>
<dbReference type="Gramene" id="FCD_00009491-RA">
    <property type="protein sequence ID" value="FCD_00009491-RA:cds"/>
    <property type="gene ID" value="FCD_00009491"/>
</dbReference>
<evidence type="ECO:0000313" key="3">
    <source>
        <dbReference type="Proteomes" id="UP001187192"/>
    </source>
</evidence>
<name>A0AA88CWS9_FICCA</name>
<accession>A0AA88CWS9</accession>
<feature type="region of interest" description="Disordered" evidence="1">
    <location>
        <begin position="32"/>
        <end position="59"/>
    </location>
</feature>
<sequence length="59" mass="6674">MLYGARDRILTATKLESLSSLEWQERQRGRGVFPWSAAKPTELGETKSAQETMPTDPHN</sequence>
<proteinExistence type="predicted"/>
<dbReference type="AlphaFoldDB" id="A0AA88CWS9"/>
<organism evidence="2 3">
    <name type="scientific">Ficus carica</name>
    <name type="common">Common fig</name>
    <dbReference type="NCBI Taxonomy" id="3494"/>
    <lineage>
        <taxon>Eukaryota</taxon>
        <taxon>Viridiplantae</taxon>
        <taxon>Streptophyta</taxon>
        <taxon>Embryophyta</taxon>
        <taxon>Tracheophyta</taxon>
        <taxon>Spermatophyta</taxon>
        <taxon>Magnoliopsida</taxon>
        <taxon>eudicotyledons</taxon>
        <taxon>Gunneridae</taxon>
        <taxon>Pentapetalae</taxon>
        <taxon>rosids</taxon>
        <taxon>fabids</taxon>
        <taxon>Rosales</taxon>
        <taxon>Moraceae</taxon>
        <taxon>Ficeae</taxon>
        <taxon>Ficus</taxon>
    </lineage>
</organism>
<dbReference type="Proteomes" id="UP001187192">
    <property type="component" value="Unassembled WGS sequence"/>
</dbReference>
<protein>
    <submittedName>
        <fullName evidence="2">Uncharacterized protein</fullName>
    </submittedName>
</protein>
<evidence type="ECO:0000313" key="2">
    <source>
        <dbReference type="EMBL" id="GMN37868.1"/>
    </source>
</evidence>
<gene>
    <name evidence="2" type="ORF">TIFTF001_007171</name>
</gene>
<reference evidence="2" key="1">
    <citation type="submission" date="2023-07" db="EMBL/GenBank/DDBJ databases">
        <title>draft genome sequence of fig (Ficus carica).</title>
        <authorList>
            <person name="Takahashi T."/>
            <person name="Nishimura K."/>
        </authorList>
    </citation>
    <scope>NUCLEOTIDE SEQUENCE</scope>
</reference>
<dbReference type="EMBL" id="BTGU01000007">
    <property type="protein sequence ID" value="GMN37868.1"/>
    <property type="molecule type" value="Genomic_DNA"/>
</dbReference>
<evidence type="ECO:0000256" key="1">
    <source>
        <dbReference type="SAM" id="MobiDB-lite"/>
    </source>
</evidence>
<keyword evidence="3" id="KW-1185">Reference proteome</keyword>